<dbReference type="EMBL" id="GBRH01158116">
    <property type="protein sequence ID" value="JAE39780.1"/>
    <property type="molecule type" value="Transcribed_RNA"/>
</dbReference>
<proteinExistence type="predicted"/>
<dbReference type="AlphaFoldDB" id="A0A0A9HRL7"/>
<sequence>MQQYITNVPLAATCRTTIPALRKFHKTQIKKCLTSIPKGLCK</sequence>
<protein>
    <submittedName>
        <fullName evidence="1">Uncharacterized protein</fullName>
    </submittedName>
</protein>
<organism evidence="1">
    <name type="scientific">Arundo donax</name>
    <name type="common">Giant reed</name>
    <name type="synonym">Donax arundinaceus</name>
    <dbReference type="NCBI Taxonomy" id="35708"/>
    <lineage>
        <taxon>Eukaryota</taxon>
        <taxon>Viridiplantae</taxon>
        <taxon>Streptophyta</taxon>
        <taxon>Embryophyta</taxon>
        <taxon>Tracheophyta</taxon>
        <taxon>Spermatophyta</taxon>
        <taxon>Magnoliopsida</taxon>
        <taxon>Liliopsida</taxon>
        <taxon>Poales</taxon>
        <taxon>Poaceae</taxon>
        <taxon>PACMAD clade</taxon>
        <taxon>Arundinoideae</taxon>
        <taxon>Arundineae</taxon>
        <taxon>Arundo</taxon>
    </lineage>
</organism>
<reference evidence="1" key="1">
    <citation type="submission" date="2014-09" db="EMBL/GenBank/DDBJ databases">
        <authorList>
            <person name="Magalhaes I.L.F."/>
            <person name="Oliveira U."/>
            <person name="Santos F.R."/>
            <person name="Vidigal T.H.D.A."/>
            <person name="Brescovit A.D."/>
            <person name="Santos A.J."/>
        </authorList>
    </citation>
    <scope>NUCLEOTIDE SEQUENCE</scope>
    <source>
        <tissue evidence="1">Shoot tissue taken approximately 20 cm above the soil surface</tissue>
    </source>
</reference>
<reference evidence="1" key="2">
    <citation type="journal article" date="2015" name="Data Brief">
        <title>Shoot transcriptome of the giant reed, Arundo donax.</title>
        <authorList>
            <person name="Barrero R.A."/>
            <person name="Guerrero F.D."/>
            <person name="Moolhuijzen P."/>
            <person name="Goolsby J.A."/>
            <person name="Tidwell J."/>
            <person name="Bellgard S.E."/>
            <person name="Bellgard M.I."/>
        </authorList>
    </citation>
    <scope>NUCLEOTIDE SEQUENCE</scope>
    <source>
        <tissue evidence="1">Shoot tissue taken approximately 20 cm above the soil surface</tissue>
    </source>
</reference>
<evidence type="ECO:0000313" key="1">
    <source>
        <dbReference type="EMBL" id="JAE39780.1"/>
    </source>
</evidence>
<accession>A0A0A9HRL7</accession>
<name>A0A0A9HRL7_ARUDO</name>